<dbReference type="Proteomes" id="UP000239156">
    <property type="component" value="Unassembled WGS sequence"/>
</dbReference>
<comment type="caution">
    <text evidence="1">The sequence shown here is derived from an EMBL/GenBank/DDBJ whole genome shotgun (WGS) entry which is preliminary data.</text>
</comment>
<name>A0A2S4ULU7_9BASI</name>
<protein>
    <submittedName>
        <fullName evidence="1">Uncharacterized protein</fullName>
    </submittedName>
</protein>
<gene>
    <name evidence="1" type="ORF">PSTT_14539</name>
</gene>
<sequence>MIISAIVRSMLPVSLLGMPSIHSEFHITPTLRTLRLPNSREPDSSQQMQEL</sequence>
<proteinExistence type="predicted"/>
<organism evidence="1 2">
    <name type="scientific">Puccinia striiformis</name>
    <dbReference type="NCBI Taxonomy" id="27350"/>
    <lineage>
        <taxon>Eukaryota</taxon>
        <taxon>Fungi</taxon>
        <taxon>Dikarya</taxon>
        <taxon>Basidiomycota</taxon>
        <taxon>Pucciniomycotina</taxon>
        <taxon>Pucciniomycetes</taxon>
        <taxon>Pucciniales</taxon>
        <taxon>Pucciniaceae</taxon>
        <taxon>Puccinia</taxon>
    </lineage>
</organism>
<keyword evidence="2" id="KW-1185">Reference proteome</keyword>
<dbReference type="VEuPathDB" id="FungiDB:PSHT_01981"/>
<dbReference type="VEuPathDB" id="FungiDB:PSTT_14539"/>
<accession>A0A2S4ULU7</accession>
<evidence type="ECO:0000313" key="1">
    <source>
        <dbReference type="EMBL" id="POV98285.1"/>
    </source>
</evidence>
<dbReference type="EMBL" id="PKSL01000231">
    <property type="protein sequence ID" value="POV98285.1"/>
    <property type="molecule type" value="Genomic_DNA"/>
</dbReference>
<reference evidence="1" key="1">
    <citation type="submission" date="2017-12" db="EMBL/GenBank/DDBJ databases">
        <title>Gene loss provides genomic basis for host adaptation in cereal stripe rust fungi.</title>
        <authorList>
            <person name="Xia C."/>
        </authorList>
    </citation>
    <scope>NUCLEOTIDE SEQUENCE [LARGE SCALE GENOMIC DNA]</scope>
    <source>
        <strain evidence="1">93-210</strain>
    </source>
</reference>
<evidence type="ECO:0000313" key="2">
    <source>
        <dbReference type="Proteomes" id="UP000239156"/>
    </source>
</evidence>